<evidence type="ECO:0000259" key="2">
    <source>
        <dbReference type="PROSITE" id="PS50110"/>
    </source>
</evidence>
<dbReference type="InterPro" id="IPR007492">
    <property type="entry name" value="LytTR_DNA-bd_dom"/>
</dbReference>
<dbReference type="PANTHER" id="PTHR37299:SF1">
    <property type="entry name" value="STAGE 0 SPORULATION PROTEIN A HOMOLOG"/>
    <property type="match status" value="1"/>
</dbReference>
<reference evidence="4 5" key="1">
    <citation type="journal article" date="2013" name="Stand. Genomic Sci.">
        <title>Genomic Encyclopedia of Type Strains, Phase I: The one thousand microbial genomes (KMG-I) project.</title>
        <authorList>
            <person name="Kyrpides N.C."/>
            <person name="Woyke T."/>
            <person name="Eisen J.A."/>
            <person name="Garrity G."/>
            <person name="Lilburn T.G."/>
            <person name="Beck B.J."/>
            <person name="Whitman W.B."/>
            <person name="Hugenholtz P."/>
            <person name="Klenk H.P."/>
        </authorList>
    </citation>
    <scope>NUCLEOTIDE SEQUENCE [LARGE SCALE GENOMIC DNA]</scope>
    <source>
        <strain evidence="4 5">DSM 13484</strain>
    </source>
</reference>
<dbReference type="InterPro" id="IPR001789">
    <property type="entry name" value="Sig_transdc_resp-reg_receiver"/>
</dbReference>
<dbReference type="RefSeq" id="WP_145711413.1">
    <property type="nucleotide sequence ID" value="NZ_BAAAFY010000001.1"/>
</dbReference>
<dbReference type="PROSITE" id="PS50930">
    <property type="entry name" value="HTH_LYTTR"/>
    <property type="match status" value="1"/>
</dbReference>
<dbReference type="GO" id="GO:0000156">
    <property type="term" value="F:phosphorelay response regulator activity"/>
    <property type="evidence" value="ECO:0007669"/>
    <property type="project" value="InterPro"/>
</dbReference>
<proteinExistence type="predicted"/>
<feature type="domain" description="Response regulatory" evidence="2">
    <location>
        <begin position="2"/>
        <end position="115"/>
    </location>
</feature>
<feature type="domain" description="HTH LytTR-type" evidence="3">
    <location>
        <begin position="145"/>
        <end position="252"/>
    </location>
</feature>
<organism evidence="4 5">
    <name type="scientific">Chitinophaga japonensis</name>
    <name type="common">Flexibacter japonensis</name>
    <dbReference type="NCBI Taxonomy" id="104662"/>
    <lineage>
        <taxon>Bacteria</taxon>
        <taxon>Pseudomonadati</taxon>
        <taxon>Bacteroidota</taxon>
        <taxon>Chitinophagia</taxon>
        <taxon>Chitinophagales</taxon>
        <taxon>Chitinophagaceae</taxon>
        <taxon>Chitinophaga</taxon>
    </lineage>
</organism>
<gene>
    <name evidence="4" type="ORF">LX66_1523</name>
</gene>
<protein>
    <submittedName>
        <fullName evidence="4">LytTR family two component transcriptional regulator</fullName>
    </submittedName>
</protein>
<comment type="caution">
    <text evidence="4">The sequence shown here is derived from an EMBL/GenBank/DDBJ whole genome shotgun (WGS) entry which is preliminary data.</text>
</comment>
<keyword evidence="1" id="KW-0597">Phosphoprotein</keyword>
<dbReference type="Pfam" id="PF04397">
    <property type="entry name" value="LytTR"/>
    <property type="match status" value="1"/>
</dbReference>
<dbReference type="AlphaFoldDB" id="A0A562TH21"/>
<name>A0A562TH21_CHIJA</name>
<dbReference type="Gene3D" id="3.40.50.2300">
    <property type="match status" value="1"/>
</dbReference>
<dbReference type="PROSITE" id="PS50110">
    <property type="entry name" value="RESPONSE_REGULATORY"/>
    <property type="match status" value="1"/>
</dbReference>
<evidence type="ECO:0000256" key="1">
    <source>
        <dbReference type="PROSITE-ProRule" id="PRU00169"/>
    </source>
</evidence>
<dbReference type="OrthoDB" id="2168082at2"/>
<accession>A0A562TH21</accession>
<evidence type="ECO:0000313" key="4">
    <source>
        <dbReference type="EMBL" id="TWI92140.1"/>
    </source>
</evidence>
<dbReference type="InterPro" id="IPR046947">
    <property type="entry name" value="LytR-like"/>
</dbReference>
<evidence type="ECO:0000313" key="5">
    <source>
        <dbReference type="Proteomes" id="UP000316778"/>
    </source>
</evidence>
<feature type="modified residue" description="4-aspartylphosphate" evidence="1">
    <location>
        <position position="55"/>
    </location>
</feature>
<dbReference type="SMART" id="SM00850">
    <property type="entry name" value="LytTR"/>
    <property type="match status" value="1"/>
</dbReference>
<dbReference type="GO" id="GO:0003677">
    <property type="term" value="F:DNA binding"/>
    <property type="evidence" value="ECO:0007669"/>
    <property type="project" value="InterPro"/>
</dbReference>
<sequence length="259" mass="29203">MNIVIIEDEPRAAQELQHIIHEVVPAARITAVLDSVEQSLQRQADIMAADLVFSDIALGDGQCFDIFRQVDIKSPVIFCTAYDEYLMHAFETNAISYLLKPITREKVEKAIDKFNRMKAALADQSSGAAVRQLLQRLKQPYKSALLVHQKERIIPIQVKEVACFYLDDTLVKITMLHGQQYYLGASLEELEKTLDPGQFYRANRQYLVNRQAIQSVERFFARKLAVRLTIGNMTPVMVSKAKAGEFLQWLEGGGGNAVG</sequence>
<evidence type="ECO:0000259" key="3">
    <source>
        <dbReference type="PROSITE" id="PS50930"/>
    </source>
</evidence>
<dbReference type="Proteomes" id="UP000316778">
    <property type="component" value="Unassembled WGS sequence"/>
</dbReference>
<dbReference type="SUPFAM" id="SSF52172">
    <property type="entry name" value="CheY-like"/>
    <property type="match status" value="1"/>
</dbReference>
<dbReference type="SMART" id="SM00448">
    <property type="entry name" value="REC"/>
    <property type="match status" value="1"/>
</dbReference>
<keyword evidence="5" id="KW-1185">Reference proteome</keyword>
<dbReference type="EMBL" id="VLLG01000002">
    <property type="protein sequence ID" value="TWI92140.1"/>
    <property type="molecule type" value="Genomic_DNA"/>
</dbReference>
<dbReference type="PANTHER" id="PTHR37299">
    <property type="entry name" value="TRANSCRIPTIONAL REGULATOR-RELATED"/>
    <property type="match status" value="1"/>
</dbReference>
<dbReference type="Pfam" id="PF00072">
    <property type="entry name" value="Response_reg"/>
    <property type="match status" value="1"/>
</dbReference>
<dbReference type="InterPro" id="IPR011006">
    <property type="entry name" value="CheY-like_superfamily"/>
</dbReference>
<dbReference type="Gene3D" id="2.40.50.1020">
    <property type="entry name" value="LytTr DNA-binding domain"/>
    <property type="match status" value="1"/>
</dbReference>